<feature type="transmembrane region" description="Helical" evidence="2">
    <location>
        <begin position="12"/>
        <end position="35"/>
    </location>
</feature>
<reference evidence="3 4" key="1">
    <citation type="submission" date="2021-01" db="EMBL/GenBank/DDBJ databases">
        <title>Whole genome shotgun sequence of Verrucosispora qiuiae NBRC 106684.</title>
        <authorList>
            <person name="Komaki H."/>
            <person name="Tamura T."/>
        </authorList>
    </citation>
    <scope>NUCLEOTIDE SEQUENCE [LARGE SCALE GENOMIC DNA]</scope>
    <source>
        <strain evidence="3 4">NBRC 106684</strain>
    </source>
</reference>
<evidence type="ECO:0000313" key="3">
    <source>
        <dbReference type="EMBL" id="GIJ27926.1"/>
    </source>
</evidence>
<sequence length="249" mass="24736">MSYPEQAPARRPAVVVLAVAVLAVMALGALGYAVAGLSTVGGTVARFRTAAAGTSADAGQVDAVVTLLRGSVMLSAVLSLLAGFLLAGLALGLAAGRPGARVATWVVAGLGLLLGCCGIAALVVQRAAPLDFGDDRVAAELVSLVADAHPSWWIPLTATLSVAQVLGYLVVAALLAIPSANAWFRRSPAPPSVPPPAGPPAGYPPAPSGYPSAPSGHPPAPSSGYPSPAPPHQPYPPLGAPPSPPYPPR</sequence>
<proteinExistence type="predicted"/>
<name>A0ABQ4JCM3_9ACTN</name>
<evidence type="ECO:0008006" key="5">
    <source>
        <dbReference type="Google" id="ProtNLM"/>
    </source>
</evidence>
<comment type="caution">
    <text evidence="3">The sequence shown here is derived from an EMBL/GenBank/DDBJ whole genome shotgun (WGS) entry which is preliminary data.</text>
</comment>
<feature type="transmembrane region" description="Helical" evidence="2">
    <location>
        <begin position="72"/>
        <end position="95"/>
    </location>
</feature>
<dbReference type="Proteomes" id="UP000653076">
    <property type="component" value="Unassembled WGS sequence"/>
</dbReference>
<evidence type="ECO:0000256" key="2">
    <source>
        <dbReference type="SAM" id="Phobius"/>
    </source>
</evidence>
<feature type="transmembrane region" description="Helical" evidence="2">
    <location>
        <begin position="152"/>
        <end position="177"/>
    </location>
</feature>
<keyword evidence="2" id="KW-0472">Membrane</keyword>
<accession>A0ABQ4JCM3</accession>
<gene>
    <name evidence="3" type="ORF">Vqi01_30880</name>
</gene>
<feature type="transmembrane region" description="Helical" evidence="2">
    <location>
        <begin position="102"/>
        <end position="124"/>
    </location>
</feature>
<keyword evidence="2" id="KW-1133">Transmembrane helix</keyword>
<keyword evidence="2" id="KW-0812">Transmembrane</keyword>
<keyword evidence="4" id="KW-1185">Reference proteome</keyword>
<feature type="compositionally biased region" description="Pro residues" evidence="1">
    <location>
        <begin position="188"/>
        <end position="208"/>
    </location>
</feature>
<evidence type="ECO:0000313" key="4">
    <source>
        <dbReference type="Proteomes" id="UP000653076"/>
    </source>
</evidence>
<feature type="compositionally biased region" description="Pro residues" evidence="1">
    <location>
        <begin position="216"/>
        <end position="249"/>
    </location>
</feature>
<feature type="region of interest" description="Disordered" evidence="1">
    <location>
        <begin position="188"/>
        <end position="249"/>
    </location>
</feature>
<protein>
    <recommendedName>
        <fullName evidence="5">DUF2567 domain-containing protein</fullName>
    </recommendedName>
</protein>
<organism evidence="3 4">
    <name type="scientific">Micromonospora qiuiae</name>
    <dbReference type="NCBI Taxonomy" id="502268"/>
    <lineage>
        <taxon>Bacteria</taxon>
        <taxon>Bacillati</taxon>
        <taxon>Actinomycetota</taxon>
        <taxon>Actinomycetes</taxon>
        <taxon>Micromonosporales</taxon>
        <taxon>Micromonosporaceae</taxon>
        <taxon>Micromonospora</taxon>
    </lineage>
</organism>
<evidence type="ECO:0000256" key="1">
    <source>
        <dbReference type="SAM" id="MobiDB-lite"/>
    </source>
</evidence>
<dbReference type="EMBL" id="BOPC01000039">
    <property type="protein sequence ID" value="GIJ27926.1"/>
    <property type="molecule type" value="Genomic_DNA"/>
</dbReference>